<feature type="domain" description="AB hydrolase-1" evidence="3">
    <location>
        <begin position="50"/>
        <end position="206"/>
    </location>
</feature>
<reference evidence="4 5" key="1">
    <citation type="submission" date="2020-08" db="EMBL/GenBank/DDBJ databases">
        <title>Genomic Encyclopedia of Type Strains, Phase IV (KMG-IV): sequencing the most valuable type-strain genomes for metagenomic binning, comparative biology and taxonomic classification.</title>
        <authorList>
            <person name="Goeker M."/>
        </authorList>
    </citation>
    <scope>NUCLEOTIDE SEQUENCE [LARGE SCALE GENOMIC DNA]</scope>
    <source>
        <strain evidence="4 5">DSM 45385</strain>
    </source>
</reference>
<dbReference type="EMBL" id="JACHIN010000008">
    <property type="protein sequence ID" value="MBB5080568.1"/>
    <property type="molecule type" value="Genomic_DNA"/>
</dbReference>
<evidence type="ECO:0000313" key="5">
    <source>
        <dbReference type="Proteomes" id="UP000568380"/>
    </source>
</evidence>
<evidence type="ECO:0000313" key="4">
    <source>
        <dbReference type="EMBL" id="MBB5080568.1"/>
    </source>
</evidence>
<protein>
    <submittedName>
        <fullName evidence="4">Pimeloyl-ACP methyl ester carboxylesterase</fullName>
    </submittedName>
</protein>
<dbReference type="Proteomes" id="UP000568380">
    <property type="component" value="Unassembled WGS sequence"/>
</dbReference>
<dbReference type="Gene3D" id="3.40.50.1820">
    <property type="entry name" value="alpha/beta hydrolase"/>
    <property type="match status" value="1"/>
</dbReference>
<dbReference type="AlphaFoldDB" id="A0A7W8A976"/>
<dbReference type="RefSeq" id="WP_312896557.1">
    <property type="nucleotide sequence ID" value="NZ_JACHIN010000008.1"/>
</dbReference>
<dbReference type="InterPro" id="IPR029058">
    <property type="entry name" value="AB_hydrolase_fold"/>
</dbReference>
<dbReference type="SUPFAM" id="SSF53474">
    <property type="entry name" value="alpha/beta-Hydrolases"/>
    <property type="match status" value="1"/>
</dbReference>
<dbReference type="InterPro" id="IPR000073">
    <property type="entry name" value="AB_hydrolase_1"/>
</dbReference>
<keyword evidence="2" id="KW-0378">Hydrolase</keyword>
<dbReference type="Pfam" id="PF00561">
    <property type="entry name" value="Abhydrolase_1"/>
    <property type="match status" value="1"/>
</dbReference>
<dbReference type="PANTHER" id="PTHR43248:SF2">
    <property type="entry name" value="PROLYL AMINOPEPTIDASE"/>
    <property type="match status" value="1"/>
</dbReference>
<dbReference type="PRINTS" id="PR00793">
    <property type="entry name" value="PROAMNOPTASE"/>
</dbReference>
<comment type="caution">
    <text evidence="4">The sequence shown here is derived from an EMBL/GenBank/DDBJ whole genome shotgun (WGS) entry which is preliminary data.</text>
</comment>
<evidence type="ECO:0000256" key="2">
    <source>
        <dbReference type="ARBA" id="ARBA00022801"/>
    </source>
</evidence>
<name>A0A7W8A976_9ACTN</name>
<dbReference type="InterPro" id="IPR002410">
    <property type="entry name" value="Peptidase_S33"/>
</dbReference>
<dbReference type="GO" id="GO:0006508">
    <property type="term" value="P:proteolysis"/>
    <property type="evidence" value="ECO:0007669"/>
    <property type="project" value="InterPro"/>
</dbReference>
<evidence type="ECO:0000256" key="1">
    <source>
        <dbReference type="ARBA" id="ARBA00010088"/>
    </source>
</evidence>
<proteinExistence type="inferred from homology"/>
<gene>
    <name evidence="4" type="ORF">HNR40_006055</name>
</gene>
<sequence>MRVTMPGLTAVDHEFTVPLDHDDPGGPTIQVFAREIVDPPKAGDDLPWAVFLQGGPGGKSPRLYGKAHFRYILKTHRVLLLDQRGTGRSTPAQPNGAGYYRHFRADSIVRDCEHIRKALGVDQWETWGQSYGGFLTMTYLSLAPEGLKACHITGGLPGLTATADDVYARTYPRVVEKTAAYYRRYPEDAALAERVAHHLLANEVVLPDGDVLTHRRFQMLGMQFGMSDGFESVHWLLDEAWAGDRLSDTFLYGVMAATGFIGAPLYALMHEPTYAQGAATDWSAERLRPKELDEPGTFTGEMTYPWMFDEIRALRPYREAAYALAADATLGPLYDPDRLADNQVPVAAVVYHDDMYVDAQLSLETAARVGNVRTWVTNEYEHNGFRADGEKISARLMDMISGQA</sequence>
<evidence type="ECO:0000259" key="3">
    <source>
        <dbReference type="Pfam" id="PF00561"/>
    </source>
</evidence>
<comment type="similarity">
    <text evidence="1">Belongs to the peptidase S33 family.</text>
</comment>
<dbReference type="InterPro" id="IPR051601">
    <property type="entry name" value="Serine_prot/Carboxylest_S33"/>
</dbReference>
<dbReference type="GO" id="GO:0004177">
    <property type="term" value="F:aminopeptidase activity"/>
    <property type="evidence" value="ECO:0007669"/>
    <property type="project" value="UniProtKB-EC"/>
</dbReference>
<keyword evidence="5" id="KW-1185">Reference proteome</keyword>
<dbReference type="PANTHER" id="PTHR43248">
    <property type="entry name" value="2-SUCCINYL-6-HYDROXY-2,4-CYCLOHEXADIENE-1-CARBOXYLATE SYNTHASE"/>
    <property type="match status" value="1"/>
</dbReference>
<organism evidence="4 5">
    <name type="scientific">Nonomuraea endophytica</name>
    <dbReference type="NCBI Taxonomy" id="714136"/>
    <lineage>
        <taxon>Bacteria</taxon>
        <taxon>Bacillati</taxon>
        <taxon>Actinomycetota</taxon>
        <taxon>Actinomycetes</taxon>
        <taxon>Streptosporangiales</taxon>
        <taxon>Streptosporangiaceae</taxon>
        <taxon>Nonomuraea</taxon>
    </lineage>
</organism>
<accession>A0A7W8A976</accession>